<organism evidence="5 6">
    <name type="scientific">Tumebacillus lipolyticus</name>
    <dbReference type="NCBI Taxonomy" id="1280370"/>
    <lineage>
        <taxon>Bacteria</taxon>
        <taxon>Bacillati</taxon>
        <taxon>Bacillota</taxon>
        <taxon>Bacilli</taxon>
        <taxon>Bacillales</taxon>
        <taxon>Alicyclobacillaceae</taxon>
        <taxon>Tumebacillus</taxon>
    </lineage>
</organism>
<keyword evidence="2" id="KW-0813">Transport</keyword>
<dbReference type="Gene3D" id="3.40.190.10">
    <property type="entry name" value="Periplasmic binding protein-like II"/>
    <property type="match status" value="2"/>
</dbReference>
<dbReference type="Proteomes" id="UP001597343">
    <property type="component" value="Unassembled WGS sequence"/>
</dbReference>
<feature type="signal peptide" evidence="4">
    <location>
        <begin position="1"/>
        <end position="21"/>
    </location>
</feature>
<dbReference type="Pfam" id="PF13343">
    <property type="entry name" value="SBP_bac_6"/>
    <property type="match status" value="1"/>
</dbReference>
<comment type="caution">
    <text evidence="5">The sequence shown here is derived from an EMBL/GenBank/DDBJ whole genome shotgun (WGS) entry which is preliminary data.</text>
</comment>
<keyword evidence="2" id="KW-0408">Iron</keyword>
<sequence>MKRNKLFPTLLAGVMVAGLLAGCSPDKKEDQNAGGSKDSKEQVVNVYTARSYEVDDTLYKQFTDETGIKVNVVKGKAEELIERLKREGESTSADLFVTVDGGVLNNAKQASILQPMQSEKIDQQVPKQLRDTDNQWVGISTRARVVAYSKDRVKPEQLSTYEDLATDKWKGKVLVRSSTSLYNQSLVASMIELNGEQKTEEWAKGIVNNLSRTPEGADRDQAKAVVAGLGDVAIMNTYYYGLLKNSKDPEEVKVADQLGLFFPNQDTTGTHVNISGMGLTKYSKNKENAVKLVEFITDVKAQATMAEANYEFPVNEKAEMPELLKSWGKFKAQQIDFAKLGDHNKQALLIMNKVGWK</sequence>
<evidence type="ECO:0000313" key="5">
    <source>
        <dbReference type="EMBL" id="MFD2169958.1"/>
    </source>
</evidence>
<dbReference type="PROSITE" id="PS51257">
    <property type="entry name" value="PROKAR_LIPOPROTEIN"/>
    <property type="match status" value="1"/>
</dbReference>
<dbReference type="CDD" id="cd13542">
    <property type="entry name" value="PBP2_FutA1_ilke"/>
    <property type="match status" value="1"/>
</dbReference>
<keyword evidence="2" id="KW-0410">Iron transport</keyword>
<proteinExistence type="inferred from homology"/>
<keyword evidence="3 4" id="KW-0732">Signal</keyword>
<dbReference type="InterPro" id="IPR026045">
    <property type="entry name" value="Ferric-bd"/>
</dbReference>
<dbReference type="PANTHER" id="PTHR30006">
    <property type="entry name" value="THIAMINE-BINDING PERIPLASMIC PROTEIN-RELATED"/>
    <property type="match status" value="1"/>
</dbReference>
<dbReference type="PIRSF" id="PIRSF002825">
    <property type="entry name" value="CfbpA"/>
    <property type="match status" value="1"/>
</dbReference>
<evidence type="ECO:0000256" key="3">
    <source>
        <dbReference type="ARBA" id="ARBA00022729"/>
    </source>
</evidence>
<dbReference type="SUPFAM" id="SSF53850">
    <property type="entry name" value="Periplasmic binding protein-like II"/>
    <property type="match status" value="1"/>
</dbReference>
<protein>
    <submittedName>
        <fullName evidence="5">Fe(3+) ABC transporter substrate-binding protein</fullName>
    </submittedName>
</protein>
<keyword evidence="6" id="KW-1185">Reference proteome</keyword>
<reference evidence="6" key="1">
    <citation type="journal article" date="2019" name="Int. J. Syst. Evol. Microbiol.">
        <title>The Global Catalogue of Microorganisms (GCM) 10K type strain sequencing project: providing services to taxonomists for standard genome sequencing and annotation.</title>
        <authorList>
            <consortium name="The Broad Institute Genomics Platform"/>
            <consortium name="The Broad Institute Genome Sequencing Center for Infectious Disease"/>
            <person name="Wu L."/>
            <person name="Ma J."/>
        </authorList>
    </citation>
    <scope>NUCLEOTIDE SEQUENCE [LARGE SCALE GENOMIC DNA]</scope>
    <source>
        <strain evidence="6">CGMCC 1.13574</strain>
    </source>
</reference>
<evidence type="ECO:0000256" key="1">
    <source>
        <dbReference type="ARBA" id="ARBA00008520"/>
    </source>
</evidence>
<evidence type="ECO:0000256" key="2">
    <source>
        <dbReference type="ARBA" id="ARBA00022496"/>
    </source>
</evidence>
<evidence type="ECO:0000256" key="4">
    <source>
        <dbReference type="SAM" id="SignalP"/>
    </source>
</evidence>
<dbReference type="PANTHER" id="PTHR30006:SF15">
    <property type="entry name" value="IRON-UTILIZATION PERIPLASMIC PROTEIN"/>
    <property type="match status" value="1"/>
</dbReference>
<dbReference type="EMBL" id="JBHUIO010000005">
    <property type="protein sequence ID" value="MFD2169958.1"/>
    <property type="molecule type" value="Genomic_DNA"/>
</dbReference>
<comment type="similarity">
    <text evidence="1">Belongs to the bacterial solute-binding protein 1 family.</text>
</comment>
<feature type="chain" id="PRO_5046912590" evidence="4">
    <location>
        <begin position="22"/>
        <end position="357"/>
    </location>
</feature>
<accession>A0ABW4ZVC5</accession>
<keyword evidence="2" id="KW-0406">Ion transport</keyword>
<dbReference type="RefSeq" id="WP_386045512.1">
    <property type="nucleotide sequence ID" value="NZ_JBHUIO010000005.1"/>
</dbReference>
<name>A0ABW4ZVC5_9BACL</name>
<evidence type="ECO:0000313" key="6">
    <source>
        <dbReference type="Proteomes" id="UP001597343"/>
    </source>
</evidence>
<gene>
    <name evidence="5" type="ORF">ACFSOY_08115</name>
</gene>